<dbReference type="EMBL" id="BEYU01000220">
    <property type="protein sequence ID" value="GBG34839.1"/>
    <property type="molecule type" value="Genomic_DNA"/>
</dbReference>
<dbReference type="GO" id="GO:0005524">
    <property type="term" value="F:ATP binding"/>
    <property type="evidence" value="ECO:0007669"/>
    <property type="project" value="UniProtKB-KW"/>
</dbReference>
<sequence length="441" mass="50106">MDLPPVYCRALRHMEVYSLLGPLSKRIGTKTGLASLARKDAALAKHLPGTFMWNPVTGELDENASREEWERFWALVDAQGGERKFVVKVDNTSRGRGVHIVSRRDDLSPQLRYRLMQSSCVAQSYVDRPCLLQGHKWDMRVYVLVTVAGATREPRAFRYHEGFARRCTNKYQMAVNDRRAHLTNTSVNNSDGDRGLLEYSLTLLQALRGLDESEHALYPSVLMDEEDIVAALEKFAVQDEERAAEERAPETSSEVSGDEAGKEATKEQLPVTMRLSQAWEELQRNFSLNQIDAAKRSVDELIRDALGATFRVASQQTDPALPNTPRYTYGRHLMILGFDVLFDADLKPYLLEVNRFPDMTCYTRDQLAIKQELLRDTLNLVFPDARVDSLFNTPRDAQAMCDFWAQVNPSIDPVNVDNAASPTLSQDHEHWTEVVFNHEQT</sequence>
<dbReference type="SUPFAM" id="SSF56059">
    <property type="entry name" value="Glutathione synthetase ATP-binding domain-like"/>
    <property type="match status" value="1"/>
</dbReference>
<dbReference type="PANTHER" id="PTHR12241">
    <property type="entry name" value="TUBULIN POLYGLUTAMYLASE"/>
    <property type="match status" value="1"/>
</dbReference>
<evidence type="ECO:0000256" key="3">
    <source>
        <dbReference type="ARBA" id="ARBA00022840"/>
    </source>
</evidence>
<comment type="caution">
    <text evidence="5">The sequence shown here is derived from an EMBL/GenBank/DDBJ whole genome shotgun (WGS) entry which is preliminary data.</text>
</comment>
<dbReference type="GO" id="GO:0000226">
    <property type="term" value="P:microtubule cytoskeleton organization"/>
    <property type="evidence" value="ECO:0007669"/>
    <property type="project" value="TreeGrafter"/>
</dbReference>
<name>A0A2R5GWY1_9STRA</name>
<keyword evidence="3" id="KW-0067">ATP-binding</keyword>
<reference evidence="5 6" key="1">
    <citation type="submission" date="2017-12" db="EMBL/GenBank/DDBJ databases">
        <title>Sequencing, de novo assembly and annotation of complete genome of a new Thraustochytrid species, strain FCC1311.</title>
        <authorList>
            <person name="Sedici K."/>
            <person name="Godart F."/>
            <person name="Aiese Cigliano R."/>
            <person name="Sanseverino W."/>
            <person name="Barakat M."/>
            <person name="Ortet P."/>
            <person name="Marechal E."/>
            <person name="Cagnac O."/>
            <person name="Amato A."/>
        </authorList>
    </citation>
    <scope>NUCLEOTIDE SEQUENCE [LARGE SCALE GENOMIC DNA]</scope>
</reference>
<keyword evidence="6" id="KW-1185">Reference proteome</keyword>
<keyword evidence="1" id="KW-0436">Ligase</keyword>
<evidence type="ECO:0000313" key="6">
    <source>
        <dbReference type="Proteomes" id="UP000241890"/>
    </source>
</evidence>
<dbReference type="InterPro" id="IPR004344">
    <property type="entry name" value="TTL/TTLL_fam"/>
</dbReference>
<evidence type="ECO:0000256" key="1">
    <source>
        <dbReference type="ARBA" id="ARBA00022598"/>
    </source>
</evidence>
<proteinExistence type="predicted"/>
<evidence type="ECO:0000256" key="2">
    <source>
        <dbReference type="ARBA" id="ARBA00022741"/>
    </source>
</evidence>
<dbReference type="Gene3D" id="3.30.470.20">
    <property type="entry name" value="ATP-grasp fold, B domain"/>
    <property type="match status" value="1"/>
</dbReference>
<evidence type="ECO:0000256" key="4">
    <source>
        <dbReference type="SAM" id="MobiDB-lite"/>
    </source>
</evidence>
<dbReference type="InParanoid" id="A0A2R5GWY1"/>
<dbReference type="GO" id="GO:0015631">
    <property type="term" value="F:tubulin binding"/>
    <property type="evidence" value="ECO:0007669"/>
    <property type="project" value="TreeGrafter"/>
</dbReference>
<dbReference type="GO" id="GO:0036064">
    <property type="term" value="C:ciliary basal body"/>
    <property type="evidence" value="ECO:0007669"/>
    <property type="project" value="TreeGrafter"/>
</dbReference>
<feature type="compositionally biased region" description="Basic and acidic residues" evidence="4">
    <location>
        <begin position="240"/>
        <end position="249"/>
    </location>
</feature>
<dbReference type="Proteomes" id="UP000241890">
    <property type="component" value="Unassembled WGS sequence"/>
</dbReference>
<keyword evidence="2" id="KW-0547">Nucleotide-binding</keyword>
<protein>
    <submittedName>
        <fullName evidence="5">Tubulin polyglutamylase TTLL7</fullName>
    </submittedName>
</protein>
<dbReference type="PANTHER" id="PTHR12241:SF147">
    <property type="entry name" value="TUBULIN POLYGLUTAMYLASE TTLL7"/>
    <property type="match status" value="1"/>
</dbReference>
<evidence type="ECO:0000313" key="5">
    <source>
        <dbReference type="EMBL" id="GBG34839.1"/>
    </source>
</evidence>
<accession>A0A2R5GWY1</accession>
<dbReference type="AlphaFoldDB" id="A0A2R5GWY1"/>
<dbReference type="GO" id="GO:0070740">
    <property type="term" value="F:tubulin-glutamic acid ligase activity"/>
    <property type="evidence" value="ECO:0007669"/>
    <property type="project" value="TreeGrafter"/>
</dbReference>
<organism evidence="5 6">
    <name type="scientific">Hondaea fermentalgiana</name>
    <dbReference type="NCBI Taxonomy" id="2315210"/>
    <lineage>
        <taxon>Eukaryota</taxon>
        <taxon>Sar</taxon>
        <taxon>Stramenopiles</taxon>
        <taxon>Bigyra</taxon>
        <taxon>Labyrinthulomycetes</taxon>
        <taxon>Thraustochytrida</taxon>
        <taxon>Thraustochytriidae</taxon>
        <taxon>Hondaea</taxon>
    </lineage>
</organism>
<dbReference type="PROSITE" id="PS51221">
    <property type="entry name" value="TTL"/>
    <property type="match status" value="1"/>
</dbReference>
<feature type="region of interest" description="Disordered" evidence="4">
    <location>
        <begin position="240"/>
        <end position="269"/>
    </location>
</feature>
<dbReference type="Pfam" id="PF03133">
    <property type="entry name" value="TTL"/>
    <property type="match status" value="2"/>
</dbReference>
<gene>
    <name evidence="5" type="ORF">FCC1311_110612</name>
</gene>